<keyword evidence="1" id="KW-0808">Transferase</keyword>
<dbReference type="STRING" id="33968.BMS77_09975"/>
<dbReference type="OrthoDB" id="2141381at2"/>
<comment type="caution">
    <text evidence="1">The sequence shown here is derived from an EMBL/GenBank/DDBJ whole genome shotgun (WGS) entry which is preliminary data.</text>
</comment>
<evidence type="ECO:0000313" key="2">
    <source>
        <dbReference type="Proteomes" id="UP000192288"/>
    </source>
</evidence>
<dbReference type="EMBL" id="MPLS01000058">
    <property type="protein sequence ID" value="ORI97057.1"/>
    <property type="molecule type" value="Genomic_DNA"/>
</dbReference>
<accession>A0A1X0VBE2</accession>
<dbReference type="eggNOG" id="ENOG50308IR">
    <property type="taxonomic scope" value="Bacteria"/>
</dbReference>
<dbReference type="GO" id="GO:0004674">
    <property type="term" value="F:protein serine/threonine kinase activity"/>
    <property type="evidence" value="ECO:0007669"/>
    <property type="project" value="UniProtKB-KW"/>
</dbReference>
<gene>
    <name evidence="1" type="ORF">BMR96_09285</name>
</gene>
<dbReference type="Proteomes" id="UP000192288">
    <property type="component" value="Unassembled WGS sequence"/>
</dbReference>
<name>A0A1X0VBE2_LEUPS</name>
<keyword evidence="1" id="KW-0723">Serine/threonine-protein kinase</keyword>
<dbReference type="GeneID" id="34300183"/>
<organism evidence="1 2">
    <name type="scientific">Leuconostoc pseudomesenteroides</name>
    <dbReference type="NCBI Taxonomy" id="33968"/>
    <lineage>
        <taxon>Bacteria</taxon>
        <taxon>Bacillati</taxon>
        <taxon>Bacillota</taxon>
        <taxon>Bacilli</taxon>
        <taxon>Lactobacillales</taxon>
        <taxon>Lactobacillaceae</taxon>
        <taxon>Leuconostoc</taxon>
    </lineage>
</organism>
<proteinExistence type="predicted"/>
<evidence type="ECO:0000313" key="1">
    <source>
        <dbReference type="EMBL" id="ORI97057.1"/>
    </source>
</evidence>
<sequence>MNLYIKTLNKLFETLPSIADSEAIKGHDKARAEIMTAYEHLDKAMTRLVIDNV</sequence>
<reference evidence="1 2" key="1">
    <citation type="journal article" date="2017" name="Front. Microbiol.">
        <title>Genomic Characterization of Dairy Associated Leuconostoc Species and Diversity of Leuconostocs in Undefined Mixed Mesophilic Starter Cultures.</title>
        <authorList>
            <person name="Frantzen C.A."/>
            <person name="Kot W."/>
            <person name="Pedersen T.B."/>
            <person name="Ardo Y.M."/>
            <person name="Broadbent J.R."/>
            <person name="Neve H."/>
            <person name="Hansen L.H."/>
            <person name="Dal Bello F."/>
            <person name="Ostlie H.M."/>
            <person name="Kleppen H.P."/>
            <person name="Vogensen F.K."/>
            <person name="Holo H."/>
        </authorList>
    </citation>
    <scope>NUCLEOTIDE SEQUENCE [LARGE SCALE GENOMIC DNA]</scope>
    <source>
        <strain evidence="1 2">LMGCF08</strain>
    </source>
</reference>
<keyword evidence="1" id="KW-0418">Kinase</keyword>
<protein>
    <submittedName>
        <fullName evidence="1">Serine/threonine protein kinase</fullName>
    </submittedName>
</protein>
<dbReference type="RefSeq" id="WP_004910689.1">
    <property type="nucleotide sequence ID" value="NZ_BMBQ01000012.1"/>
</dbReference>
<dbReference type="AlphaFoldDB" id="A0A1X0VBE2"/>